<dbReference type="OMA" id="GFVFKIH"/>
<dbReference type="InterPro" id="IPR041732">
    <property type="entry name" value="RF3_GTP-bd"/>
</dbReference>
<feature type="binding site" evidence="9">
    <location>
        <begin position="159"/>
        <end position="162"/>
    </location>
    <ligand>
        <name>GTP</name>
        <dbReference type="ChEBI" id="CHEBI:37565"/>
    </ligand>
</feature>
<dbReference type="Pfam" id="PF16658">
    <property type="entry name" value="RF3_C"/>
    <property type="match status" value="1"/>
</dbReference>
<dbReference type="SUPFAM" id="SSF52540">
    <property type="entry name" value="P-loop containing nucleoside triphosphate hydrolases"/>
    <property type="match status" value="1"/>
</dbReference>
<keyword evidence="3 9" id="KW-0963">Cytoplasm</keyword>
<dbReference type="PROSITE" id="PS00301">
    <property type="entry name" value="G_TR_1"/>
    <property type="match status" value="1"/>
</dbReference>
<keyword evidence="6 9" id="KW-0342">GTP-binding</keyword>
<name>A0A3D4VCG6_9BACT</name>
<dbReference type="PANTHER" id="PTHR43556">
    <property type="entry name" value="PEPTIDE CHAIN RELEASE FACTOR RF3"/>
    <property type="match status" value="1"/>
</dbReference>
<dbReference type="Pfam" id="PF22042">
    <property type="entry name" value="EF-G_D2"/>
    <property type="match status" value="1"/>
</dbReference>
<dbReference type="NCBIfam" id="TIGR00231">
    <property type="entry name" value="small_GTP"/>
    <property type="match status" value="1"/>
</dbReference>
<dbReference type="InterPro" id="IPR031157">
    <property type="entry name" value="G_TR_CS"/>
</dbReference>
<dbReference type="InterPro" id="IPR035647">
    <property type="entry name" value="EFG_III/V"/>
</dbReference>
<dbReference type="GO" id="GO:0003924">
    <property type="term" value="F:GTPase activity"/>
    <property type="evidence" value="ECO:0007669"/>
    <property type="project" value="InterPro"/>
</dbReference>
<dbReference type="PANTHER" id="PTHR43556:SF2">
    <property type="entry name" value="PEPTIDE CHAIN RELEASE FACTOR RF3"/>
    <property type="match status" value="1"/>
</dbReference>
<dbReference type="EMBL" id="DPIY01000010">
    <property type="protein sequence ID" value="HCT58524.1"/>
    <property type="molecule type" value="Genomic_DNA"/>
</dbReference>
<evidence type="ECO:0000256" key="7">
    <source>
        <dbReference type="ARBA" id="ARBA00025017"/>
    </source>
</evidence>
<evidence type="ECO:0000313" key="12">
    <source>
        <dbReference type="EMBL" id="HCT58524.1"/>
    </source>
</evidence>
<evidence type="ECO:0000256" key="4">
    <source>
        <dbReference type="ARBA" id="ARBA00022741"/>
    </source>
</evidence>
<feature type="region of interest" description="Disordered" evidence="10">
    <location>
        <begin position="1"/>
        <end position="22"/>
    </location>
</feature>
<dbReference type="GO" id="GO:0016149">
    <property type="term" value="F:translation release factor activity, codon specific"/>
    <property type="evidence" value="ECO:0007669"/>
    <property type="project" value="UniProtKB-UniRule"/>
</dbReference>
<comment type="similarity">
    <text evidence="2 9">Belongs to the TRAFAC class translation factor GTPase superfamily. Classic translation factor GTPase family. PrfC subfamily.</text>
</comment>
<dbReference type="Gene3D" id="3.40.50.300">
    <property type="entry name" value="P-loop containing nucleotide triphosphate hydrolases"/>
    <property type="match status" value="2"/>
</dbReference>
<dbReference type="InterPro" id="IPR005225">
    <property type="entry name" value="Small_GTP-bd"/>
</dbReference>
<dbReference type="CDD" id="cd04169">
    <property type="entry name" value="RF3"/>
    <property type="match status" value="1"/>
</dbReference>
<evidence type="ECO:0000256" key="9">
    <source>
        <dbReference type="HAMAP-Rule" id="MF_00072"/>
    </source>
</evidence>
<dbReference type="AlphaFoldDB" id="A0A3D4VCG6"/>
<comment type="caution">
    <text evidence="12">The sequence shown here is derived from an EMBL/GenBank/DDBJ whole genome shotgun (WGS) entry which is preliminary data.</text>
</comment>
<keyword evidence="4 9" id="KW-0547">Nucleotide-binding</keyword>
<dbReference type="PROSITE" id="PS51722">
    <property type="entry name" value="G_TR_2"/>
    <property type="match status" value="1"/>
</dbReference>
<protein>
    <recommendedName>
        <fullName evidence="8 9">Peptide chain release factor 3</fullName>
        <shortName evidence="9">RF-3</shortName>
    </recommendedName>
</protein>
<dbReference type="PRINTS" id="PR00315">
    <property type="entry name" value="ELONGATNFCT"/>
</dbReference>
<evidence type="ECO:0000259" key="11">
    <source>
        <dbReference type="PROSITE" id="PS51722"/>
    </source>
</evidence>
<feature type="binding site" evidence="9">
    <location>
        <begin position="37"/>
        <end position="44"/>
    </location>
    <ligand>
        <name>GTP</name>
        <dbReference type="ChEBI" id="CHEBI:37565"/>
    </ligand>
</feature>
<organism evidence="12 13">
    <name type="scientific">Gemmatimonas aurantiaca</name>
    <dbReference type="NCBI Taxonomy" id="173480"/>
    <lineage>
        <taxon>Bacteria</taxon>
        <taxon>Pseudomonadati</taxon>
        <taxon>Gemmatimonadota</taxon>
        <taxon>Gemmatimonadia</taxon>
        <taxon>Gemmatimonadales</taxon>
        <taxon>Gemmatimonadaceae</taxon>
        <taxon>Gemmatimonas</taxon>
    </lineage>
</organism>
<dbReference type="SUPFAM" id="SSF54980">
    <property type="entry name" value="EF-G C-terminal domain-like"/>
    <property type="match status" value="1"/>
</dbReference>
<dbReference type="SUPFAM" id="SSF50447">
    <property type="entry name" value="Translation proteins"/>
    <property type="match status" value="1"/>
</dbReference>
<dbReference type="NCBIfam" id="TIGR00503">
    <property type="entry name" value="prfC"/>
    <property type="match status" value="1"/>
</dbReference>
<dbReference type="InterPro" id="IPR004548">
    <property type="entry name" value="PrfC"/>
</dbReference>
<sequence length="547" mass="61559">MTDAVTPELPPDQASSDVDETRLSREISRRRTFAIISHPDAGKTTLTEKLLLYGGAIHLAGSVKARRATRHATSDWMKLEQERGISVTSSVLQFEFMGYQLNLLDTPGHEDFSEDTYRTLVAADSAIMLLDNRRGVEERTRQLFDVCKMRRTPIFTLVNKCDRHGEDPLKLIQDVEADLGIDCYAATWPVFENDVFVGVYDRLKREVHLFERSGDRGATRADDTIVSIDDPQLIEAMGESAFDRLMTDIELLDAAGHTYEHDRVIDGSLTPVFFGSALTNFGIEPFLREFLELAPPPGPRESNLGPVAPERSDFTGFVFKIQANMDPKHRDRVAFLRIVSGHFEAGMQVVHQRTGKPMRLASPQQFMARDRVAIEDAWPGDVIGVMDRGNLRIGDTLGGDGKLEFQGIPRFAPEHFARATPADPMKRKQFDIGLRQLTEEGAAQVFFAETSAGSQPIVGAVGQLQFDVMAFRLEYEYSAPCKFEKMNHRWPRWLTGKPADVERVATGLGRMKVYDHKGHVVVLFQDQWALRRALQHETSVQFHETAP</sequence>
<dbReference type="InterPro" id="IPR000795">
    <property type="entry name" value="T_Tr_GTP-bd_dom"/>
</dbReference>
<feature type="domain" description="Tr-type G" evidence="11">
    <location>
        <begin position="28"/>
        <end position="298"/>
    </location>
</feature>
<dbReference type="InterPro" id="IPR053905">
    <property type="entry name" value="EF-G-like_DII"/>
</dbReference>
<evidence type="ECO:0000256" key="5">
    <source>
        <dbReference type="ARBA" id="ARBA00022917"/>
    </source>
</evidence>
<proteinExistence type="inferred from homology"/>
<dbReference type="InterPro" id="IPR032090">
    <property type="entry name" value="RF3_C"/>
</dbReference>
<dbReference type="InterPro" id="IPR038467">
    <property type="entry name" value="RF3_dom_3_sf"/>
</dbReference>
<dbReference type="InterPro" id="IPR009000">
    <property type="entry name" value="Transl_B-barrel_sf"/>
</dbReference>
<dbReference type="Gene3D" id="3.30.70.3280">
    <property type="entry name" value="Peptide chain release factor 3, domain III"/>
    <property type="match status" value="1"/>
</dbReference>
<evidence type="ECO:0000256" key="2">
    <source>
        <dbReference type="ARBA" id="ARBA00009978"/>
    </source>
</evidence>
<dbReference type="GO" id="GO:0005829">
    <property type="term" value="C:cytosol"/>
    <property type="evidence" value="ECO:0007669"/>
    <property type="project" value="TreeGrafter"/>
</dbReference>
<reference evidence="12 13" key="1">
    <citation type="journal article" date="2018" name="Nat. Biotechnol.">
        <title>A standardized bacterial taxonomy based on genome phylogeny substantially revises the tree of life.</title>
        <authorList>
            <person name="Parks D.H."/>
            <person name="Chuvochina M."/>
            <person name="Waite D.W."/>
            <person name="Rinke C."/>
            <person name="Skarshewski A."/>
            <person name="Chaumeil P.A."/>
            <person name="Hugenholtz P."/>
        </authorList>
    </citation>
    <scope>NUCLEOTIDE SEQUENCE [LARGE SCALE GENOMIC DNA]</scope>
    <source>
        <strain evidence="12">UBA8844</strain>
    </source>
</reference>
<evidence type="ECO:0000256" key="6">
    <source>
        <dbReference type="ARBA" id="ARBA00023134"/>
    </source>
</evidence>
<dbReference type="NCBIfam" id="NF001964">
    <property type="entry name" value="PRK00741.1"/>
    <property type="match status" value="1"/>
</dbReference>
<dbReference type="InterPro" id="IPR027417">
    <property type="entry name" value="P-loop_NTPase"/>
</dbReference>
<comment type="function">
    <text evidence="7 9">Increases the formation of ribosomal termination complexes and stimulates activities of RF-1 and RF-2. It binds guanine nucleotides and has strong preference for UGA stop codons. It may interact directly with the ribosome. The stimulation of RF-1 and RF-2 is significantly reduced by GTP and GDP, but not by GMP.</text>
</comment>
<keyword evidence="5 9" id="KW-0648">Protein biosynthesis</keyword>
<feature type="binding site" evidence="9">
    <location>
        <begin position="105"/>
        <end position="109"/>
    </location>
    <ligand>
        <name>GTP</name>
        <dbReference type="ChEBI" id="CHEBI:37565"/>
    </ligand>
</feature>
<comment type="subcellular location">
    <subcellularLocation>
        <location evidence="1 9">Cytoplasm</location>
    </subcellularLocation>
</comment>
<dbReference type="GO" id="GO:0016150">
    <property type="term" value="F:translation release factor activity, codon nonspecific"/>
    <property type="evidence" value="ECO:0007669"/>
    <property type="project" value="TreeGrafter"/>
</dbReference>
<dbReference type="Pfam" id="PF00009">
    <property type="entry name" value="GTP_EFTU"/>
    <property type="match status" value="1"/>
</dbReference>
<dbReference type="FunFam" id="2.40.30.10:FF:000040">
    <property type="entry name" value="Peptide chain release factor 3"/>
    <property type="match status" value="1"/>
</dbReference>
<dbReference type="FunFam" id="3.40.50.300:FF:000542">
    <property type="entry name" value="Peptide chain release factor 3"/>
    <property type="match status" value="1"/>
</dbReference>
<dbReference type="Proteomes" id="UP000264071">
    <property type="component" value="Unassembled WGS sequence"/>
</dbReference>
<evidence type="ECO:0000313" key="13">
    <source>
        <dbReference type="Proteomes" id="UP000264071"/>
    </source>
</evidence>
<evidence type="ECO:0000256" key="3">
    <source>
        <dbReference type="ARBA" id="ARBA00022490"/>
    </source>
</evidence>
<dbReference type="GO" id="GO:0005525">
    <property type="term" value="F:GTP binding"/>
    <property type="evidence" value="ECO:0007669"/>
    <property type="project" value="UniProtKB-UniRule"/>
</dbReference>
<evidence type="ECO:0000256" key="1">
    <source>
        <dbReference type="ARBA" id="ARBA00004496"/>
    </source>
</evidence>
<evidence type="ECO:0000256" key="8">
    <source>
        <dbReference type="ARBA" id="ARBA00073639"/>
    </source>
</evidence>
<dbReference type="GO" id="GO:0006449">
    <property type="term" value="P:regulation of translational termination"/>
    <property type="evidence" value="ECO:0007669"/>
    <property type="project" value="UniProtKB-UniRule"/>
</dbReference>
<evidence type="ECO:0000256" key="10">
    <source>
        <dbReference type="SAM" id="MobiDB-lite"/>
    </source>
</evidence>
<gene>
    <name evidence="9" type="primary">prfC</name>
    <name evidence="12" type="ORF">DGD08_15065</name>
</gene>
<dbReference type="FunFam" id="3.30.70.3280:FF:000001">
    <property type="entry name" value="Peptide chain release factor 3"/>
    <property type="match status" value="1"/>
</dbReference>
<accession>A0A3D4VCG6</accession>
<dbReference type="HAMAP" id="MF_00072">
    <property type="entry name" value="Rel_fac_3"/>
    <property type="match status" value="1"/>
</dbReference>